<keyword evidence="4" id="KW-1185">Reference proteome</keyword>
<comment type="caution">
    <text evidence="3">The sequence shown here is derived from an EMBL/GenBank/DDBJ whole genome shotgun (WGS) entry which is preliminary data.</text>
</comment>
<gene>
    <name evidence="3" type="ORF">SPIL2461_LOCUS2108</name>
</gene>
<sequence>MEGALMTSTRANASFGPSTKEAQGGSVLDAQQKGPRSELIPFLETGISSLINRDELMLADQLAAGFGFESWDQKLAMALSSVAGGKHQQAVHRLKSEQSPLEPSDNALTAAEQGDAEPLLNELGSHCSERIALYCRRCRVFYSVSRNIGMDYQEVEKVEPTKLLSLLLSPQPYCADFGLCRNLITGFPRPLDAGAVAEVLVDSFIESMLSQGVMRWAEEKLDEFVSLLSPSQELLGNAALRRIPSFRELVKTEASKDGSMPVTSQVPDPETEVEVLVMAYHSYVQACCERSVSELLRLLQARTEFYVLRGHFHLLVRLLVAIPEYHAMEYIFGHLVWHGELQTLLVEGRRRGQDSSKCGQHSALAVALIRYLQVNFPLDLEMLVQVHCSFGLEAELAELLESKAGQVAQRLGRKWTDICSEAGEEQLLLCLSMYLECARLFLKGKRHQRHLVANELAALICLQLKAVQIHLAASLHEQTAAAAYQESFDWAAVPADGPEALANALVDATGRQKGWGEPEVVDGAENAFSMPLEEIPGVGEDSSSWPLHAHIRGTGGMGFLKQDAARSPEQSLRALPSLSLGPAGDVFVVINLTPSEVEVFAEYHQDFIATHEVVSAYRHSHGERLFKVWPRALYRQVVLLGNRLYLQLFLQHLPLTKEWLGAIVQLYLDEPCPEQFSARMLRMKQFLREGVTNLETRYQLARQLGPGFTDITIETASLVYMA</sequence>
<name>A0A812JSG0_SYMPI</name>
<evidence type="ECO:0000313" key="4">
    <source>
        <dbReference type="Proteomes" id="UP000649617"/>
    </source>
</evidence>
<dbReference type="PANTHER" id="PTHR13650">
    <property type="entry name" value="SPATACSIN"/>
    <property type="match status" value="1"/>
</dbReference>
<dbReference type="AlphaFoldDB" id="A0A812JSG0"/>
<proteinExistence type="predicted"/>
<dbReference type="Proteomes" id="UP000649617">
    <property type="component" value="Unassembled WGS sequence"/>
</dbReference>
<feature type="compositionally biased region" description="Polar residues" evidence="1">
    <location>
        <begin position="1"/>
        <end position="21"/>
    </location>
</feature>
<dbReference type="PANTHER" id="PTHR13650:SF0">
    <property type="entry name" value="SPATACSIN"/>
    <property type="match status" value="1"/>
</dbReference>
<feature type="domain" description="Spatacsin C-terminal" evidence="2">
    <location>
        <begin position="261"/>
        <end position="468"/>
    </location>
</feature>
<evidence type="ECO:0000259" key="2">
    <source>
        <dbReference type="Pfam" id="PF14649"/>
    </source>
</evidence>
<evidence type="ECO:0000256" key="1">
    <source>
        <dbReference type="SAM" id="MobiDB-lite"/>
    </source>
</evidence>
<feature type="domain" description="Spatacsin C-terminal" evidence="2">
    <location>
        <begin position="587"/>
        <end position="668"/>
    </location>
</feature>
<accession>A0A812JSG0</accession>
<dbReference type="OrthoDB" id="430885at2759"/>
<dbReference type="GO" id="GO:0005737">
    <property type="term" value="C:cytoplasm"/>
    <property type="evidence" value="ECO:0007669"/>
    <property type="project" value="TreeGrafter"/>
</dbReference>
<reference evidence="3" key="1">
    <citation type="submission" date="2021-02" db="EMBL/GenBank/DDBJ databases">
        <authorList>
            <person name="Dougan E. K."/>
            <person name="Rhodes N."/>
            <person name="Thang M."/>
            <person name="Chan C."/>
        </authorList>
    </citation>
    <scope>NUCLEOTIDE SEQUENCE</scope>
</reference>
<dbReference type="InterPro" id="IPR028103">
    <property type="entry name" value="Spatacsin"/>
</dbReference>
<dbReference type="EMBL" id="CAJNIZ010002225">
    <property type="protein sequence ID" value="CAE7208033.1"/>
    <property type="molecule type" value="Genomic_DNA"/>
</dbReference>
<protein>
    <recommendedName>
        <fullName evidence="2">Spatacsin C-terminal domain-containing protein</fullName>
    </recommendedName>
</protein>
<dbReference type="InterPro" id="IPR028107">
    <property type="entry name" value="Spatacsin_C_dom"/>
</dbReference>
<feature type="region of interest" description="Disordered" evidence="1">
    <location>
        <begin position="1"/>
        <end position="33"/>
    </location>
</feature>
<organism evidence="3 4">
    <name type="scientific">Symbiodinium pilosum</name>
    <name type="common">Dinoflagellate</name>
    <dbReference type="NCBI Taxonomy" id="2952"/>
    <lineage>
        <taxon>Eukaryota</taxon>
        <taxon>Sar</taxon>
        <taxon>Alveolata</taxon>
        <taxon>Dinophyceae</taxon>
        <taxon>Suessiales</taxon>
        <taxon>Symbiodiniaceae</taxon>
        <taxon>Symbiodinium</taxon>
    </lineage>
</organism>
<evidence type="ECO:0000313" key="3">
    <source>
        <dbReference type="EMBL" id="CAE7208033.1"/>
    </source>
</evidence>
<dbReference type="Pfam" id="PF14649">
    <property type="entry name" value="Spatacsin_C"/>
    <property type="match status" value="2"/>
</dbReference>